<evidence type="ECO:0000313" key="12">
    <source>
        <dbReference type="EMBL" id="WAI17919.1"/>
    </source>
</evidence>
<keyword evidence="3 9" id="KW-0645">Protease</keyword>
<accession>A0A4D6XPD8</accession>
<dbReference type="Pfam" id="PF01252">
    <property type="entry name" value="Peptidase_A8"/>
    <property type="match status" value="1"/>
</dbReference>
<keyword evidence="2 9" id="KW-1003">Cell membrane</keyword>
<keyword evidence="6 9" id="KW-0378">Hydrolase</keyword>
<dbReference type="EMBL" id="CP113403">
    <property type="protein sequence ID" value="WAI17919.1"/>
    <property type="molecule type" value="Genomic_DNA"/>
</dbReference>
<comment type="function">
    <text evidence="9 10">This protein specifically catalyzes the removal of signal peptides from prolipoproteins.</text>
</comment>
<evidence type="ECO:0000256" key="4">
    <source>
        <dbReference type="ARBA" id="ARBA00022692"/>
    </source>
</evidence>
<dbReference type="Proteomes" id="UP001163441">
    <property type="component" value="Chromosome"/>
</dbReference>
<dbReference type="OrthoDB" id="9810259at2"/>
<dbReference type="GO" id="GO:0005886">
    <property type="term" value="C:plasma membrane"/>
    <property type="evidence" value="ECO:0007669"/>
    <property type="project" value="UniProtKB-SubCell"/>
</dbReference>
<feature type="active site" evidence="9">
    <location>
        <position position="135"/>
    </location>
</feature>
<feature type="transmembrane region" description="Helical" evidence="9">
    <location>
        <begin position="62"/>
        <end position="80"/>
    </location>
</feature>
<evidence type="ECO:0000256" key="5">
    <source>
        <dbReference type="ARBA" id="ARBA00022750"/>
    </source>
</evidence>
<dbReference type="PRINTS" id="PR00781">
    <property type="entry name" value="LIPOSIGPTASE"/>
</dbReference>
<dbReference type="GO" id="GO:0006508">
    <property type="term" value="P:proteolysis"/>
    <property type="evidence" value="ECO:0007669"/>
    <property type="project" value="UniProtKB-KW"/>
</dbReference>
<comment type="similarity">
    <text evidence="1 9 11">Belongs to the peptidase A8 family.</text>
</comment>
<comment type="pathway">
    <text evidence="9">Protein modification; lipoprotein biosynthesis (signal peptide cleavage).</text>
</comment>
<name>A0A4D6XPD8_9GAMM</name>
<keyword evidence="7 9" id="KW-1133">Transmembrane helix</keyword>
<evidence type="ECO:0000256" key="3">
    <source>
        <dbReference type="ARBA" id="ARBA00022670"/>
    </source>
</evidence>
<comment type="subcellular location">
    <subcellularLocation>
        <location evidence="9">Cell membrane</location>
        <topology evidence="9">Multi-pass membrane protein</topology>
    </subcellularLocation>
</comment>
<evidence type="ECO:0000256" key="1">
    <source>
        <dbReference type="ARBA" id="ARBA00006139"/>
    </source>
</evidence>
<evidence type="ECO:0000256" key="7">
    <source>
        <dbReference type="ARBA" id="ARBA00022989"/>
    </source>
</evidence>
<dbReference type="PANTHER" id="PTHR33695">
    <property type="entry name" value="LIPOPROTEIN SIGNAL PEPTIDASE"/>
    <property type="match status" value="1"/>
</dbReference>
<proteinExistence type="inferred from homology"/>
<evidence type="ECO:0000256" key="10">
    <source>
        <dbReference type="RuleBase" id="RU000594"/>
    </source>
</evidence>
<dbReference type="InterPro" id="IPR001872">
    <property type="entry name" value="Peptidase_A8"/>
</dbReference>
<dbReference type="RefSeq" id="WP_158360461.1">
    <property type="nucleotide sequence ID" value="NZ_CP034897.1"/>
</dbReference>
<feature type="transmembrane region" description="Helical" evidence="9">
    <location>
        <begin position="7"/>
        <end position="27"/>
    </location>
</feature>
<feature type="transmembrane region" description="Helical" evidence="9">
    <location>
        <begin position="92"/>
        <end position="114"/>
    </location>
</feature>
<dbReference type="GO" id="GO:0004190">
    <property type="term" value="F:aspartic-type endopeptidase activity"/>
    <property type="evidence" value="ECO:0007669"/>
    <property type="project" value="UniProtKB-UniRule"/>
</dbReference>
<gene>
    <name evidence="9 12" type="primary">lspA</name>
    <name evidence="12" type="ORF">OWM53_00755</name>
</gene>
<dbReference type="PANTHER" id="PTHR33695:SF1">
    <property type="entry name" value="LIPOPROTEIN SIGNAL PEPTIDASE"/>
    <property type="match status" value="1"/>
</dbReference>
<evidence type="ECO:0000256" key="11">
    <source>
        <dbReference type="RuleBase" id="RU004181"/>
    </source>
</evidence>
<evidence type="ECO:0000256" key="2">
    <source>
        <dbReference type="ARBA" id="ARBA00022475"/>
    </source>
</evidence>
<feature type="active site" evidence="9">
    <location>
        <position position="117"/>
    </location>
</feature>
<sequence>MKKIYKKYISIIIVILIIDIFSKYWIFNHLDLYEIKKILSVLNFFHVHNYGVAFSAFSSKTLWNRFFLSTLSIIIILLIFKEILKSKKKHKKLALCFIIAGAIGNLTDRIYYGFVIDFIDMHINNWHFATFNVSDCSIFIGIVIYIKNKYKVNK</sequence>
<evidence type="ECO:0000256" key="6">
    <source>
        <dbReference type="ARBA" id="ARBA00022801"/>
    </source>
</evidence>
<dbReference type="PROSITE" id="PS00855">
    <property type="entry name" value="SPASE_II"/>
    <property type="match status" value="1"/>
</dbReference>
<dbReference type="NCBIfam" id="TIGR00077">
    <property type="entry name" value="lspA"/>
    <property type="match status" value="1"/>
</dbReference>
<reference evidence="12" key="1">
    <citation type="submission" date="2022-11" db="EMBL/GenBank/DDBJ databases">
        <title>The whole genome sequencing of pests is an important tool to study the evolution of the plant-insect interaction and insecticide resistance.</title>
        <authorList>
            <person name="Kananovich Y."/>
        </authorList>
    </citation>
    <scope>NUCLEOTIDE SEQUENCE</scope>
    <source>
        <strain evidence="12">BSU_Aph_2016</strain>
    </source>
</reference>
<evidence type="ECO:0000256" key="9">
    <source>
        <dbReference type="HAMAP-Rule" id="MF_00161"/>
    </source>
</evidence>
<feature type="transmembrane region" description="Helical" evidence="9">
    <location>
        <begin position="126"/>
        <end position="146"/>
    </location>
</feature>
<dbReference type="HAMAP" id="MF_00161">
    <property type="entry name" value="LspA"/>
    <property type="match status" value="1"/>
</dbReference>
<comment type="catalytic activity">
    <reaction evidence="9 10">
        <text>Release of signal peptides from bacterial membrane prolipoproteins. Hydrolyzes -Xaa-Yaa-Zaa-|-(S,diacylglyceryl)Cys-, in which Xaa is hydrophobic (preferably Leu), and Yaa (Ala or Ser) and Zaa (Gly or Ala) have small, neutral side chains.</text>
        <dbReference type="EC" id="3.4.23.36"/>
    </reaction>
</comment>
<evidence type="ECO:0000313" key="13">
    <source>
        <dbReference type="Proteomes" id="UP001163441"/>
    </source>
</evidence>
<organism evidence="12 13">
    <name type="scientific">Buchnera aphidicola</name>
    <name type="common">Aphis craccivora</name>
    <dbReference type="NCBI Taxonomy" id="466616"/>
    <lineage>
        <taxon>Bacteria</taxon>
        <taxon>Pseudomonadati</taxon>
        <taxon>Pseudomonadota</taxon>
        <taxon>Gammaproteobacteria</taxon>
        <taxon>Enterobacterales</taxon>
        <taxon>Erwiniaceae</taxon>
        <taxon>Buchnera</taxon>
    </lineage>
</organism>
<keyword evidence="8 9" id="KW-0472">Membrane</keyword>
<protein>
    <recommendedName>
        <fullName evidence="9">Lipoprotein signal peptidase</fullName>
        <ecNumber evidence="9">3.4.23.36</ecNumber>
    </recommendedName>
    <alternativeName>
        <fullName evidence="9">Prolipoprotein signal peptidase</fullName>
    </alternativeName>
    <alternativeName>
        <fullName evidence="9">Signal peptidase II</fullName>
        <shortName evidence="9">SPase II</shortName>
    </alternativeName>
</protein>
<keyword evidence="5 9" id="KW-0064">Aspartyl protease</keyword>
<dbReference type="EC" id="3.4.23.36" evidence="9"/>
<evidence type="ECO:0000256" key="8">
    <source>
        <dbReference type="ARBA" id="ARBA00023136"/>
    </source>
</evidence>
<dbReference type="AlphaFoldDB" id="A0A4D6XPD8"/>
<keyword evidence="4 9" id="KW-0812">Transmembrane</keyword>